<dbReference type="InterPro" id="IPR030393">
    <property type="entry name" value="G_ENGB_dom"/>
</dbReference>
<dbReference type="SUPFAM" id="SSF52540">
    <property type="entry name" value="P-loop containing nucleoside triphosphate hydrolases"/>
    <property type="match status" value="1"/>
</dbReference>
<feature type="domain" description="EngB-type G" evidence="8">
    <location>
        <begin position="99"/>
        <end position="280"/>
    </location>
</feature>
<dbReference type="EMBL" id="JBFCZG010000004">
    <property type="protein sequence ID" value="KAL3423766.1"/>
    <property type="molecule type" value="Genomic_DNA"/>
</dbReference>
<evidence type="ECO:0000256" key="7">
    <source>
        <dbReference type="ARBA" id="ARBA00023134"/>
    </source>
</evidence>
<comment type="caution">
    <text evidence="9">The sequence shown here is derived from an EMBL/GenBank/DDBJ whole genome shotgun (WGS) entry which is preliminary data.</text>
</comment>
<dbReference type="InterPro" id="IPR019987">
    <property type="entry name" value="GTP-bd_ribosome_bio_YsxC"/>
</dbReference>
<evidence type="ECO:0000256" key="1">
    <source>
        <dbReference type="ARBA" id="ARBA00001946"/>
    </source>
</evidence>
<dbReference type="Gene3D" id="3.40.50.300">
    <property type="entry name" value="P-loop containing nucleotide triphosphate hydrolases"/>
    <property type="match status" value="1"/>
</dbReference>
<dbReference type="InterPro" id="IPR027417">
    <property type="entry name" value="P-loop_NTPase"/>
</dbReference>
<keyword evidence="4" id="KW-0479">Metal-binding</keyword>
<evidence type="ECO:0000313" key="9">
    <source>
        <dbReference type="EMBL" id="KAL3423766.1"/>
    </source>
</evidence>
<evidence type="ECO:0000256" key="2">
    <source>
        <dbReference type="ARBA" id="ARBA00009638"/>
    </source>
</evidence>
<dbReference type="NCBIfam" id="TIGR03598">
    <property type="entry name" value="GTPase_YsxC"/>
    <property type="match status" value="1"/>
</dbReference>
<comment type="cofactor">
    <cofactor evidence="1">
        <name>Mg(2+)</name>
        <dbReference type="ChEBI" id="CHEBI:18420"/>
    </cofactor>
</comment>
<dbReference type="PANTHER" id="PTHR46498:SF1">
    <property type="entry name" value="GTP-BINDING PROTEIN 8"/>
    <property type="match status" value="1"/>
</dbReference>
<reference evidence="9 10" key="1">
    <citation type="submission" date="2024-06" db="EMBL/GenBank/DDBJ databases">
        <title>Complete genome of Phlyctema vagabunda strain 19-DSS-EL-015.</title>
        <authorList>
            <person name="Fiorenzani C."/>
        </authorList>
    </citation>
    <scope>NUCLEOTIDE SEQUENCE [LARGE SCALE GENOMIC DNA]</scope>
    <source>
        <strain evidence="9 10">19-DSS-EL-015</strain>
    </source>
</reference>
<accession>A0ABR4PK90</accession>
<keyword evidence="6" id="KW-0460">Magnesium</keyword>
<name>A0ABR4PK90_9HELO</name>
<evidence type="ECO:0000256" key="6">
    <source>
        <dbReference type="ARBA" id="ARBA00022842"/>
    </source>
</evidence>
<sequence length="323" mass="36500">MSPHVRYRTLPLRSLLRSFSTSRSYGKSNVERTTAFPIPFEKEPAFKLPSTLLSYHSETLPPTRKQLQHATQFFTKTKPRFLWSAEEFKNMPFGDEFGHRPEVCFLGRSNVGKSSLMNAILGTHIAYISARPGRTKMMNAFGVGHHDDKSRQMVILDMPGYGKGGQAEWGVEIMRYLEKRRQFCRVFLLVDSDHGIKISDQKMLALCKERGIPFQVILSKVDRVLFAGKKAISTTLLQERMLTLRNLMENVHDVIQPASESEMGGLGEVLACSGEKRLDNELMGINAVRFAILRAANLHLKDTPKAATPVKIVSFEDLYGRVP</sequence>
<dbReference type="InterPro" id="IPR052279">
    <property type="entry name" value="EngB_GTPase"/>
</dbReference>
<evidence type="ECO:0000256" key="4">
    <source>
        <dbReference type="ARBA" id="ARBA00022723"/>
    </source>
</evidence>
<keyword evidence="7" id="KW-0342">GTP-binding</keyword>
<dbReference type="PANTHER" id="PTHR46498">
    <property type="entry name" value="GTP-BINDING PROTEIN 8"/>
    <property type="match status" value="1"/>
</dbReference>
<keyword evidence="10" id="KW-1185">Reference proteome</keyword>
<evidence type="ECO:0000313" key="10">
    <source>
        <dbReference type="Proteomes" id="UP001629113"/>
    </source>
</evidence>
<dbReference type="CDD" id="cd01876">
    <property type="entry name" value="YihA_EngB"/>
    <property type="match status" value="1"/>
</dbReference>
<dbReference type="PROSITE" id="PS51706">
    <property type="entry name" value="G_ENGB"/>
    <property type="match status" value="1"/>
</dbReference>
<keyword evidence="5" id="KW-0547">Nucleotide-binding</keyword>
<dbReference type="InterPro" id="IPR006073">
    <property type="entry name" value="GTP-bd"/>
</dbReference>
<proteinExistence type="inferred from homology"/>
<comment type="similarity">
    <text evidence="2">Belongs to the TRAFAC class TrmE-Era-EngA-EngB-Septin-like GTPase superfamily. EngB GTPase family.</text>
</comment>
<protein>
    <recommendedName>
        <fullName evidence="3">GTP-binding protein 8</fullName>
    </recommendedName>
</protein>
<evidence type="ECO:0000259" key="8">
    <source>
        <dbReference type="PROSITE" id="PS51706"/>
    </source>
</evidence>
<dbReference type="Proteomes" id="UP001629113">
    <property type="component" value="Unassembled WGS sequence"/>
</dbReference>
<dbReference type="Pfam" id="PF01926">
    <property type="entry name" value="MMR_HSR1"/>
    <property type="match status" value="1"/>
</dbReference>
<gene>
    <name evidence="9" type="ORF">PVAG01_05513</name>
</gene>
<evidence type="ECO:0000256" key="5">
    <source>
        <dbReference type="ARBA" id="ARBA00022741"/>
    </source>
</evidence>
<organism evidence="9 10">
    <name type="scientific">Phlyctema vagabunda</name>
    <dbReference type="NCBI Taxonomy" id="108571"/>
    <lineage>
        <taxon>Eukaryota</taxon>
        <taxon>Fungi</taxon>
        <taxon>Dikarya</taxon>
        <taxon>Ascomycota</taxon>
        <taxon>Pezizomycotina</taxon>
        <taxon>Leotiomycetes</taxon>
        <taxon>Helotiales</taxon>
        <taxon>Dermateaceae</taxon>
        <taxon>Phlyctema</taxon>
    </lineage>
</organism>
<evidence type="ECO:0000256" key="3">
    <source>
        <dbReference type="ARBA" id="ARBA00015370"/>
    </source>
</evidence>